<dbReference type="PIRSF" id="PIRSF036292">
    <property type="entry name" value="Prenylcysteine_oxidase"/>
    <property type="match status" value="1"/>
</dbReference>
<evidence type="ECO:0000256" key="1">
    <source>
        <dbReference type="ARBA" id="ARBA00001974"/>
    </source>
</evidence>
<dbReference type="Pfam" id="PF07156">
    <property type="entry name" value="Prenylcys_lyase"/>
    <property type="match status" value="1"/>
</dbReference>
<evidence type="ECO:0000313" key="12">
    <source>
        <dbReference type="Proteomes" id="UP001285908"/>
    </source>
</evidence>
<protein>
    <submittedName>
        <fullName evidence="11">Prenylcysteine lyase-domain-containing protein</fullName>
    </submittedName>
</protein>
<keyword evidence="5" id="KW-0274">FAD</keyword>
<evidence type="ECO:0000256" key="9">
    <source>
        <dbReference type="SAM" id="SignalP"/>
    </source>
</evidence>
<organism evidence="11 12">
    <name type="scientific">Neurospora hispaniola</name>
    <dbReference type="NCBI Taxonomy" id="588809"/>
    <lineage>
        <taxon>Eukaryota</taxon>
        <taxon>Fungi</taxon>
        <taxon>Dikarya</taxon>
        <taxon>Ascomycota</taxon>
        <taxon>Pezizomycotina</taxon>
        <taxon>Sordariomycetes</taxon>
        <taxon>Sordariomycetidae</taxon>
        <taxon>Sordariales</taxon>
        <taxon>Sordariaceae</taxon>
        <taxon>Neurospora</taxon>
    </lineage>
</organism>
<evidence type="ECO:0000256" key="6">
    <source>
        <dbReference type="ARBA" id="ARBA00023002"/>
    </source>
</evidence>
<name>A0AAJ0HYZ0_9PEZI</name>
<feature type="domain" description="Prenylcysteine lyase" evidence="10">
    <location>
        <begin position="152"/>
        <end position="533"/>
    </location>
</feature>
<proteinExistence type="inferred from homology"/>
<evidence type="ECO:0000259" key="10">
    <source>
        <dbReference type="Pfam" id="PF07156"/>
    </source>
</evidence>
<comment type="similarity">
    <text evidence="2">Belongs to the prenylcysteine oxidase family.</text>
</comment>
<dbReference type="EMBL" id="JAULSX010000010">
    <property type="protein sequence ID" value="KAK3485496.1"/>
    <property type="molecule type" value="Genomic_DNA"/>
</dbReference>
<evidence type="ECO:0000256" key="4">
    <source>
        <dbReference type="ARBA" id="ARBA00022729"/>
    </source>
</evidence>
<dbReference type="Gene3D" id="3.50.50.60">
    <property type="entry name" value="FAD/NAD(P)-binding domain"/>
    <property type="match status" value="1"/>
</dbReference>
<sequence>MRLPCDLQSAAAALLLFTSPALARRIPDDVIEGDNLDDRDTPVRQVAIIGAGAAGSSAAYHLRRYAAQYNVNVNITIFEKTDHIGGRTLTINPYDDPSLRLELGASIFIEKNYILNQSVEEFGLRKKDPDVGSDPKMGIWDGENFVFEIDTSSSWISQLWHIVWKYGIRTPKRTNDLVQETVSKFLRMYEEPYFPFKSLTQRAYDLDLAPATGATGEEFLKANNIYGAYVHDIVQASTRVNYATNIGRLHGLDTMVAMAPAGATAVQGGNWQIFQKMVERSGATIMLNTSVSSISFAKTGSEDTTSARYRLRAIHSSSQEDTSYPVEFDNVILANPYQFSDINIADGVLETHIDEIPYVRLHVTIFTSPFRYSSGFFGLENSKALPGTVLTTLGKTDNATSGVAGAGSAGFFSISMLRKLVNPKTQKEEYAYKIFSPEKVTPEFLSRLFGVKVPETFIAEPNDQSSAEVSPISWYYPHVFYSYPKAEPRVTFQDPIVGAGFYYTSGMESFISTMETNALMGKNVARLIVDDMRGVESGGVQSHDGSLAPGQQLKMTCDRAGRGAGKGGVRKAGEVPKTRPTELPEMPLVDL</sequence>
<feature type="signal peptide" evidence="9">
    <location>
        <begin position="1"/>
        <end position="23"/>
    </location>
</feature>
<dbReference type="AlphaFoldDB" id="A0AAJ0HYZ0"/>
<dbReference type="InterPro" id="IPR010795">
    <property type="entry name" value="Prenylcys_lyase"/>
</dbReference>
<dbReference type="PANTHER" id="PTHR15944">
    <property type="entry name" value="FARNESYLCYSTEINE LYASE"/>
    <property type="match status" value="1"/>
</dbReference>
<evidence type="ECO:0000313" key="11">
    <source>
        <dbReference type="EMBL" id="KAK3485496.1"/>
    </source>
</evidence>
<dbReference type="RefSeq" id="XP_062688400.1">
    <property type="nucleotide sequence ID" value="XM_062835990.1"/>
</dbReference>
<feature type="region of interest" description="Disordered" evidence="8">
    <location>
        <begin position="558"/>
        <end position="591"/>
    </location>
</feature>
<keyword evidence="7" id="KW-0325">Glycoprotein</keyword>
<evidence type="ECO:0000256" key="5">
    <source>
        <dbReference type="ARBA" id="ARBA00022827"/>
    </source>
</evidence>
<keyword evidence="6" id="KW-0560">Oxidoreductase</keyword>
<keyword evidence="11" id="KW-0456">Lyase</keyword>
<comment type="cofactor">
    <cofactor evidence="1">
        <name>FAD</name>
        <dbReference type="ChEBI" id="CHEBI:57692"/>
    </cofactor>
</comment>
<feature type="compositionally biased region" description="Basic and acidic residues" evidence="8">
    <location>
        <begin position="571"/>
        <end position="582"/>
    </location>
</feature>
<keyword evidence="3" id="KW-0285">Flavoprotein</keyword>
<dbReference type="GO" id="GO:0016829">
    <property type="term" value="F:lyase activity"/>
    <property type="evidence" value="ECO:0007669"/>
    <property type="project" value="UniProtKB-KW"/>
</dbReference>
<dbReference type="GeneID" id="87873612"/>
<dbReference type="PANTHER" id="PTHR15944:SF0">
    <property type="entry name" value="PRENYLCYSTEINE LYASE DOMAIN-CONTAINING PROTEIN"/>
    <property type="match status" value="1"/>
</dbReference>
<gene>
    <name evidence="11" type="ORF">B0T23DRAFT_347565</name>
</gene>
<feature type="chain" id="PRO_5042580146" evidence="9">
    <location>
        <begin position="24"/>
        <end position="591"/>
    </location>
</feature>
<reference evidence="11 12" key="1">
    <citation type="journal article" date="2023" name="Mol. Phylogenet. Evol.">
        <title>Genome-scale phylogeny and comparative genomics of the fungal order Sordariales.</title>
        <authorList>
            <person name="Hensen N."/>
            <person name="Bonometti L."/>
            <person name="Westerberg I."/>
            <person name="Brannstrom I.O."/>
            <person name="Guillou S."/>
            <person name="Cros-Aarteil S."/>
            <person name="Calhoun S."/>
            <person name="Haridas S."/>
            <person name="Kuo A."/>
            <person name="Mondo S."/>
            <person name="Pangilinan J."/>
            <person name="Riley R."/>
            <person name="LaButti K."/>
            <person name="Andreopoulos B."/>
            <person name="Lipzen A."/>
            <person name="Chen C."/>
            <person name="Yan M."/>
            <person name="Daum C."/>
            <person name="Ng V."/>
            <person name="Clum A."/>
            <person name="Steindorff A."/>
            <person name="Ohm R.A."/>
            <person name="Martin F."/>
            <person name="Silar P."/>
            <person name="Natvig D.O."/>
            <person name="Lalanne C."/>
            <person name="Gautier V."/>
            <person name="Ament-Velasquez S.L."/>
            <person name="Kruys A."/>
            <person name="Hutchinson M.I."/>
            <person name="Powell A.J."/>
            <person name="Barry K."/>
            <person name="Miller A.N."/>
            <person name="Grigoriev I.V."/>
            <person name="Debuchy R."/>
            <person name="Gladieux P."/>
            <person name="Hiltunen Thoren M."/>
            <person name="Johannesson H."/>
        </authorList>
    </citation>
    <scope>NUCLEOTIDE SEQUENCE [LARGE SCALE GENOMIC DNA]</scope>
    <source>
        <strain evidence="11 12">FGSC 10403</strain>
    </source>
</reference>
<dbReference type="InterPro" id="IPR017046">
    <property type="entry name" value="Prenylcysteine_Oxase1"/>
</dbReference>
<dbReference type="SUPFAM" id="SSF51905">
    <property type="entry name" value="FAD/NAD(P)-binding domain"/>
    <property type="match status" value="1"/>
</dbReference>
<comment type="caution">
    <text evidence="11">The sequence shown here is derived from an EMBL/GenBank/DDBJ whole genome shotgun (WGS) entry which is preliminary data.</text>
</comment>
<evidence type="ECO:0000256" key="2">
    <source>
        <dbReference type="ARBA" id="ARBA00009967"/>
    </source>
</evidence>
<accession>A0AAJ0HYZ0</accession>
<keyword evidence="4 9" id="KW-0732">Signal</keyword>
<dbReference type="InterPro" id="IPR036188">
    <property type="entry name" value="FAD/NAD-bd_sf"/>
</dbReference>
<dbReference type="GO" id="GO:0030328">
    <property type="term" value="P:prenylcysteine catabolic process"/>
    <property type="evidence" value="ECO:0007669"/>
    <property type="project" value="InterPro"/>
</dbReference>
<evidence type="ECO:0000256" key="8">
    <source>
        <dbReference type="SAM" id="MobiDB-lite"/>
    </source>
</evidence>
<dbReference type="GO" id="GO:0001735">
    <property type="term" value="F:prenylcysteine oxidase activity"/>
    <property type="evidence" value="ECO:0007669"/>
    <property type="project" value="InterPro"/>
</dbReference>
<evidence type="ECO:0000256" key="7">
    <source>
        <dbReference type="ARBA" id="ARBA00023180"/>
    </source>
</evidence>
<evidence type="ECO:0000256" key="3">
    <source>
        <dbReference type="ARBA" id="ARBA00022630"/>
    </source>
</evidence>
<dbReference type="Proteomes" id="UP001285908">
    <property type="component" value="Unassembled WGS sequence"/>
</dbReference>
<dbReference type="Pfam" id="PF13450">
    <property type="entry name" value="NAD_binding_8"/>
    <property type="match status" value="1"/>
</dbReference>
<keyword evidence="12" id="KW-1185">Reference proteome</keyword>
<dbReference type="GO" id="GO:0030327">
    <property type="term" value="P:prenylated protein catabolic process"/>
    <property type="evidence" value="ECO:0007669"/>
    <property type="project" value="TreeGrafter"/>
</dbReference>